<dbReference type="Proteomes" id="UP000231019">
    <property type="component" value="Unassembled WGS sequence"/>
</dbReference>
<dbReference type="EMBL" id="PFFQ01000038">
    <property type="protein sequence ID" value="PIW16368.1"/>
    <property type="molecule type" value="Genomic_DNA"/>
</dbReference>
<name>A0A2M7G3F7_9BACT</name>
<evidence type="ECO:0000256" key="1">
    <source>
        <dbReference type="SAM" id="SignalP"/>
    </source>
</evidence>
<accession>A0A2M7G3F7</accession>
<dbReference type="Pfam" id="PF11850">
    <property type="entry name" value="DUF3370"/>
    <property type="match status" value="1"/>
</dbReference>
<sequence length="470" mass="51395">MVERRMDVTMAQFTRSALATLTTLAMSLALTPVSVLAAPPPVETQRQVKLFKLPGGLNQTPVFNSNSPEIVQEEGILLSSLPGPEGSKTPFLNFAFQGNFSVFSHHIAKDNQPGERLLYLGLLASNQQDTPVTIELKSGASYLSQPDALFASLPPVQANPDAKIYAGPGDRVATELVAGKSQFSPLKIEIPARSTVLLSSLPIPTDVAILPPINGRSTLMHFHSDGPVYLSQVAKFANGASEAPSLDDYREILNQRVLAGVREQEPTPYHPMDPPPTGAFRYGRVAGIQQGNLWSGKLFDRISILEMPAPGAISAYPIASTYLKRMGTEQNQSANLLARYPDTAYQAHGNYGVHYELALPFNNPDPFFRNYALRLSSPANISGPASNATLTYLYPPSQQVVFRGSVRLQWVDEYQQQQDQIVHLVLRQGEEAPPMALLTIPPGRRYDVKLSLIYPADATPPQLLTIERLD</sequence>
<organism evidence="2 3">
    <name type="scientific">bacterium (Candidatus Blackallbacteria) CG17_big_fil_post_rev_8_21_14_2_50_48_46</name>
    <dbReference type="NCBI Taxonomy" id="2014261"/>
    <lineage>
        <taxon>Bacteria</taxon>
        <taxon>Candidatus Blackallbacteria</taxon>
    </lineage>
</organism>
<evidence type="ECO:0000313" key="2">
    <source>
        <dbReference type="EMBL" id="PIW16368.1"/>
    </source>
</evidence>
<evidence type="ECO:0000313" key="3">
    <source>
        <dbReference type="Proteomes" id="UP000231019"/>
    </source>
</evidence>
<protein>
    <recommendedName>
        <fullName evidence="4">DUF3370 domain-containing protein</fullName>
    </recommendedName>
</protein>
<feature type="chain" id="PRO_5014831365" description="DUF3370 domain-containing protein" evidence="1">
    <location>
        <begin position="38"/>
        <end position="470"/>
    </location>
</feature>
<dbReference type="AlphaFoldDB" id="A0A2M7G3F7"/>
<feature type="signal peptide" evidence="1">
    <location>
        <begin position="1"/>
        <end position="37"/>
    </location>
</feature>
<reference evidence="2 3" key="1">
    <citation type="submission" date="2017-09" db="EMBL/GenBank/DDBJ databases">
        <title>Depth-based differentiation of microbial function through sediment-hosted aquifers and enrichment of novel symbionts in the deep terrestrial subsurface.</title>
        <authorList>
            <person name="Probst A.J."/>
            <person name="Ladd B."/>
            <person name="Jarett J.K."/>
            <person name="Geller-Mcgrath D.E."/>
            <person name="Sieber C.M."/>
            <person name="Emerson J.B."/>
            <person name="Anantharaman K."/>
            <person name="Thomas B.C."/>
            <person name="Malmstrom R."/>
            <person name="Stieglmeier M."/>
            <person name="Klingl A."/>
            <person name="Woyke T."/>
            <person name="Ryan C.M."/>
            <person name="Banfield J.F."/>
        </authorList>
    </citation>
    <scope>NUCLEOTIDE SEQUENCE [LARGE SCALE GENOMIC DNA]</scope>
    <source>
        <strain evidence="2">CG17_big_fil_post_rev_8_21_14_2_50_48_46</strain>
    </source>
</reference>
<proteinExistence type="predicted"/>
<evidence type="ECO:0008006" key="4">
    <source>
        <dbReference type="Google" id="ProtNLM"/>
    </source>
</evidence>
<comment type="caution">
    <text evidence="2">The sequence shown here is derived from an EMBL/GenBank/DDBJ whole genome shotgun (WGS) entry which is preliminary data.</text>
</comment>
<keyword evidence="1" id="KW-0732">Signal</keyword>
<dbReference type="InterPro" id="IPR021801">
    <property type="entry name" value="DUF3370"/>
</dbReference>
<gene>
    <name evidence="2" type="ORF">COW36_13645</name>
</gene>